<evidence type="ECO:0000313" key="2">
    <source>
        <dbReference type="EMBL" id="ALI34962.1"/>
    </source>
</evidence>
<dbReference type="InterPro" id="IPR015422">
    <property type="entry name" value="PyrdxlP-dep_Trfase_small"/>
</dbReference>
<dbReference type="Proteomes" id="UP000058925">
    <property type="component" value="Chromosome"/>
</dbReference>
<dbReference type="PANTHER" id="PTHR30244:SF34">
    <property type="entry name" value="DTDP-4-AMINO-4,6-DIDEOXYGALACTOSE TRANSAMINASE"/>
    <property type="match status" value="1"/>
</dbReference>
<dbReference type="GO" id="GO:0008483">
    <property type="term" value="F:transaminase activity"/>
    <property type="evidence" value="ECO:0007669"/>
    <property type="project" value="UniProtKB-KW"/>
</dbReference>
<proteinExistence type="inferred from homology"/>
<dbReference type="CDD" id="cd00616">
    <property type="entry name" value="AHBA_syn"/>
    <property type="match status" value="1"/>
</dbReference>
<keyword evidence="3" id="KW-1185">Reference proteome</keyword>
<dbReference type="SUPFAM" id="SSF53383">
    <property type="entry name" value="PLP-dependent transferases"/>
    <property type="match status" value="1"/>
</dbReference>
<dbReference type="Gene3D" id="3.40.640.10">
    <property type="entry name" value="Type I PLP-dependent aspartate aminotransferase-like (Major domain)"/>
    <property type="match status" value="1"/>
</dbReference>
<dbReference type="InterPro" id="IPR015424">
    <property type="entry name" value="PyrdxlP-dep_Trfase"/>
</dbReference>
<reference evidence="3" key="1">
    <citation type="submission" date="2015-10" db="EMBL/GenBank/DDBJ databases">
        <title>Niche specialization of a soil ammonia-oxidizing archaeon, Candidatus Nitrosocosmicus oleophilus.</title>
        <authorList>
            <person name="Jung M.-Y."/>
            <person name="Rhee S.-K."/>
        </authorList>
    </citation>
    <scope>NUCLEOTIDE SEQUENCE [LARGE SCALE GENOMIC DNA]</scope>
    <source>
        <strain evidence="3">MY3</strain>
    </source>
</reference>
<dbReference type="InterPro" id="IPR000653">
    <property type="entry name" value="DegT/StrS_aminotransferase"/>
</dbReference>
<dbReference type="EMBL" id="CP012850">
    <property type="protein sequence ID" value="ALI34962.1"/>
    <property type="molecule type" value="Genomic_DNA"/>
</dbReference>
<keyword evidence="2" id="KW-0808">Transferase</keyword>
<keyword evidence="2" id="KW-0032">Aminotransferase</keyword>
<dbReference type="Gene3D" id="3.90.1150.10">
    <property type="entry name" value="Aspartate Aminotransferase, domain 1"/>
    <property type="match status" value="1"/>
</dbReference>
<accession>A0A654M6F7</accession>
<dbReference type="OrthoDB" id="10355at2157"/>
<name>A0A654M6F7_9ARCH</name>
<keyword evidence="1" id="KW-0663">Pyridoxal phosphate</keyword>
<sequence length="373" mass="41569">MIPINKPWLDDDAKQEVLNVLDENALTSPAKNGGKRVQAFENLLKSYLKVKHVIAVNSGTSAIHAALLSLGIKPGDEVLLPSFTFVATANSVVATGAKPVFVDINKNDYTIDVSDVVKKINKNTKAILPVHLYGHPSDMDEINSIAKDNSLKVVEDSCQSLGSLYDQKQTGIMGNLGCFSFYASKVLTTGEGGAIVTSDDDLYEKLLMIRNHGMVNGYDTEIFGLNLRLPEVSAAIGIAQMRKLDKMLEMRKTNAKLLFDGLKKFEQKCLLTLPYEPENKKFNWYLFTIGFKENSQRDLIKNALIKEEIGATVYYDPPIHKTPYYSHSNDLNSDTFLSNTVWAWNHVLSLPVHPLITEADINKILKTFENNLQ</sequence>
<dbReference type="GeneID" id="60420894"/>
<dbReference type="RefSeq" id="WP_196817527.1">
    <property type="nucleotide sequence ID" value="NZ_CP012850.1"/>
</dbReference>
<dbReference type="PIRSF" id="PIRSF000390">
    <property type="entry name" value="PLP_StrS"/>
    <property type="match status" value="1"/>
</dbReference>
<dbReference type="EC" id="2.6.1.90" evidence="2"/>
<dbReference type="AlphaFoldDB" id="A0A654M6F7"/>
<dbReference type="InterPro" id="IPR015421">
    <property type="entry name" value="PyrdxlP-dep_Trfase_major"/>
</dbReference>
<dbReference type="GO" id="GO:0030170">
    <property type="term" value="F:pyridoxal phosphate binding"/>
    <property type="evidence" value="ECO:0007669"/>
    <property type="project" value="TreeGrafter"/>
</dbReference>
<gene>
    <name evidence="2" type="primary">fdtB</name>
    <name evidence="2" type="ORF">NMY3_00753</name>
</gene>
<dbReference type="Pfam" id="PF01041">
    <property type="entry name" value="DegT_DnrJ_EryC1"/>
    <property type="match status" value="1"/>
</dbReference>
<evidence type="ECO:0000313" key="3">
    <source>
        <dbReference type="Proteomes" id="UP000058925"/>
    </source>
</evidence>
<dbReference type="GO" id="GO:0000271">
    <property type="term" value="P:polysaccharide biosynthetic process"/>
    <property type="evidence" value="ECO:0007669"/>
    <property type="project" value="TreeGrafter"/>
</dbReference>
<dbReference type="KEGG" id="taa:NMY3_00753"/>
<organism evidence="2 3">
    <name type="scientific">Candidatus Nitrosocosmicus oleophilus</name>
    <dbReference type="NCBI Taxonomy" id="1353260"/>
    <lineage>
        <taxon>Archaea</taxon>
        <taxon>Nitrososphaerota</taxon>
        <taxon>Nitrososphaeria</taxon>
        <taxon>Nitrososphaerales</taxon>
        <taxon>Nitrososphaeraceae</taxon>
        <taxon>Candidatus Nitrosocosmicus</taxon>
    </lineage>
</organism>
<protein>
    <submittedName>
        <fullName evidence="2">dTDP-3-amino-3,6-dideoxy-alpha-D-galactopyranose transaminase</fullName>
        <ecNumber evidence="2">2.6.1.90</ecNumber>
    </submittedName>
</protein>
<evidence type="ECO:0000256" key="1">
    <source>
        <dbReference type="RuleBase" id="RU004508"/>
    </source>
</evidence>
<dbReference type="PANTHER" id="PTHR30244">
    <property type="entry name" value="TRANSAMINASE"/>
    <property type="match status" value="1"/>
</dbReference>
<comment type="similarity">
    <text evidence="1">Belongs to the DegT/DnrJ/EryC1 family.</text>
</comment>